<reference evidence="2 3" key="1">
    <citation type="submission" date="2017-10" db="EMBL/GenBank/DDBJ databases">
        <title>Novel microbial diversity and functional potential in the marine mammal oral microbiome.</title>
        <authorList>
            <person name="Dudek N.K."/>
            <person name="Sun C.L."/>
            <person name="Burstein D."/>
            <person name="Kantor R.S."/>
            <person name="Aliaga Goltsman D.S."/>
            <person name="Bik E.M."/>
            <person name="Thomas B.C."/>
            <person name="Banfield J.F."/>
            <person name="Relman D.A."/>
        </authorList>
    </citation>
    <scope>NUCLEOTIDE SEQUENCE [LARGE SCALE GENOMIC DNA]</scope>
    <source>
        <strain evidence="2">DOLZORAL124_49_17</strain>
    </source>
</reference>
<dbReference type="InterPro" id="IPR033803">
    <property type="entry name" value="CBD-like_Golvesin-Xly"/>
</dbReference>
<dbReference type="EMBL" id="PDPS01000020">
    <property type="protein sequence ID" value="PID59153.1"/>
    <property type="molecule type" value="Genomic_DNA"/>
</dbReference>
<evidence type="ECO:0000313" key="3">
    <source>
        <dbReference type="Proteomes" id="UP000229740"/>
    </source>
</evidence>
<proteinExistence type="predicted"/>
<protein>
    <recommendedName>
        <fullName evidence="1">Golvesin/Xly CBD-like domain-containing protein</fullName>
    </recommendedName>
</protein>
<dbReference type="AlphaFoldDB" id="A0A2G6EAN2"/>
<dbReference type="Proteomes" id="UP000229740">
    <property type="component" value="Unassembled WGS sequence"/>
</dbReference>
<evidence type="ECO:0000313" key="2">
    <source>
        <dbReference type="EMBL" id="PID59153.1"/>
    </source>
</evidence>
<feature type="domain" description="Golvesin/Xly CBD-like" evidence="1">
    <location>
        <begin position="160"/>
        <end position="272"/>
    </location>
</feature>
<gene>
    <name evidence="2" type="ORF">CSB45_01755</name>
</gene>
<dbReference type="Pfam" id="PF25275">
    <property type="entry name" value="Golvesin_C"/>
    <property type="match status" value="1"/>
</dbReference>
<accession>A0A2G6EAN2</accession>
<evidence type="ECO:0000259" key="1">
    <source>
        <dbReference type="Pfam" id="PF25275"/>
    </source>
</evidence>
<name>A0A2G6EAN2_9BACT</name>
<comment type="caution">
    <text evidence="2">The sequence shown here is derived from an EMBL/GenBank/DDBJ whole genome shotgun (WGS) entry which is preliminary data.</text>
</comment>
<organism evidence="2 3">
    <name type="scientific">candidate division KSB3 bacterium</name>
    <dbReference type="NCBI Taxonomy" id="2044937"/>
    <lineage>
        <taxon>Bacteria</taxon>
        <taxon>candidate division KSB3</taxon>
    </lineage>
</organism>
<sequence>MGRIDAAYKIPKLQGSKTSNQKFFCFSPYTYCFLNSQLLYRNDFTKVRQRNEKTTVSCFWNLSGAHGDRLLQTVRPPSRHPELSALRASQSAGAFRLEGGVPILKKFTRATTLTISCLLLLVALQACEEISNPSAPTDTAAVYTVTAASQHYLKEGPSYNWSHGNDSNGLYYWAYTSTAAPYNAVVWKVPFSTSGRYDLQAYIPNLHGLTGTVTYQVTANGKQHSVSVNQSKAAGSWVNLGNYYFSGDGSEYIELSNTANHVGNRIVFDAIRWIAQ</sequence>